<dbReference type="RefSeq" id="XP_007830490.1">
    <property type="nucleotide sequence ID" value="XM_007832299.1"/>
</dbReference>
<dbReference type="OrthoDB" id="298012at2759"/>
<dbReference type="Pfam" id="PF02826">
    <property type="entry name" value="2-Hacid_dh_C"/>
    <property type="match status" value="2"/>
</dbReference>
<dbReference type="SUPFAM" id="SSF51735">
    <property type="entry name" value="NAD(P)-binding Rossmann-fold domains"/>
    <property type="match status" value="1"/>
</dbReference>
<sequence length="371" mass="40524">MALERVLGGWWSSAANPSLKGHQLLIVSPTAPAPEWVSKVKKAHRDLDVQHIDINPWTIHAAAEARTRDIDWSKATVLLTGPLVPTIEQAPRLELVQLQSAGANYLLDNPLFKDTDVAFSTANGVHGPQIAEWVITTYLMHQHELALYLDQQKDGHWNRVTTALQDAVGARVGILGYGSIGRQVARVAKALGMDVIAYTNGRRATPESRKDTGYIVPGTGDPDGIFPSKWLSGADNQFEEFLSSDLDVLVVSVPLTASTKGLISGPEFKLLEKRKTFLSNIARGPIVDTKALIGALEKGQIRGAALDVTDPEPLPDGHPLWKAPNVFITPHVSGVSNDYNTRVYDILALNLQRLAEGKKEFVNKVNKKEGY</sequence>
<dbReference type="GO" id="GO:0051287">
    <property type="term" value="F:NAD binding"/>
    <property type="evidence" value="ECO:0007669"/>
    <property type="project" value="InterPro"/>
</dbReference>
<dbReference type="Gene3D" id="3.40.50.720">
    <property type="entry name" value="NAD(P)-binding Rossmann-like Domain"/>
    <property type="match status" value="2"/>
</dbReference>
<keyword evidence="2" id="KW-0520">NAD</keyword>
<evidence type="ECO:0000259" key="3">
    <source>
        <dbReference type="Pfam" id="PF02826"/>
    </source>
</evidence>
<evidence type="ECO:0000256" key="2">
    <source>
        <dbReference type="ARBA" id="ARBA00023027"/>
    </source>
</evidence>
<feature type="domain" description="D-isomer specific 2-hydroxyacid dehydrogenase NAD-binding" evidence="3">
    <location>
        <begin position="138"/>
        <end position="206"/>
    </location>
</feature>
<accession>W3XHZ9</accession>
<dbReference type="InterPro" id="IPR029752">
    <property type="entry name" value="D-isomer_DH_CS1"/>
</dbReference>
<dbReference type="EMBL" id="KI912110">
    <property type="protein sequence ID" value="ETS85693.1"/>
    <property type="molecule type" value="Genomic_DNA"/>
</dbReference>
<dbReference type="PROSITE" id="PS00065">
    <property type="entry name" value="D_2_HYDROXYACID_DH_1"/>
    <property type="match status" value="1"/>
</dbReference>
<dbReference type="InterPro" id="IPR036291">
    <property type="entry name" value="NAD(P)-bd_dom_sf"/>
</dbReference>
<organism evidence="4 5">
    <name type="scientific">Pestalotiopsis fici (strain W106-1 / CGMCC3.15140)</name>
    <dbReference type="NCBI Taxonomy" id="1229662"/>
    <lineage>
        <taxon>Eukaryota</taxon>
        <taxon>Fungi</taxon>
        <taxon>Dikarya</taxon>
        <taxon>Ascomycota</taxon>
        <taxon>Pezizomycotina</taxon>
        <taxon>Sordariomycetes</taxon>
        <taxon>Xylariomycetidae</taxon>
        <taxon>Amphisphaeriales</taxon>
        <taxon>Sporocadaceae</taxon>
        <taxon>Pestalotiopsis</taxon>
    </lineage>
</organism>
<dbReference type="CDD" id="cd12163">
    <property type="entry name" value="2-Hacid_dh_5"/>
    <property type="match status" value="1"/>
</dbReference>
<dbReference type="STRING" id="1229662.W3XHZ9"/>
<evidence type="ECO:0000313" key="4">
    <source>
        <dbReference type="EMBL" id="ETS85693.1"/>
    </source>
</evidence>
<dbReference type="PANTHER" id="PTHR43333">
    <property type="entry name" value="2-HACID_DH_C DOMAIN-CONTAINING PROTEIN"/>
    <property type="match status" value="1"/>
</dbReference>
<dbReference type="InParanoid" id="W3XHZ9"/>
<dbReference type="HOGENOM" id="CLU_019796_1_0_1"/>
<proteinExistence type="predicted"/>
<evidence type="ECO:0000256" key="1">
    <source>
        <dbReference type="ARBA" id="ARBA00023002"/>
    </source>
</evidence>
<reference evidence="5" key="1">
    <citation type="journal article" date="2015" name="BMC Genomics">
        <title>Genomic and transcriptomic analysis of the endophytic fungus Pestalotiopsis fici reveals its lifestyle and high potential for synthesis of natural products.</title>
        <authorList>
            <person name="Wang X."/>
            <person name="Zhang X."/>
            <person name="Liu L."/>
            <person name="Xiang M."/>
            <person name="Wang W."/>
            <person name="Sun X."/>
            <person name="Che Y."/>
            <person name="Guo L."/>
            <person name="Liu G."/>
            <person name="Guo L."/>
            <person name="Wang C."/>
            <person name="Yin W.B."/>
            <person name="Stadler M."/>
            <person name="Zhang X."/>
            <person name="Liu X."/>
        </authorList>
    </citation>
    <scope>NUCLEOTIDE SEQUENCE [LARGE SCALE GENOMIC DNA]</scope>
    <source>
        <strain evidence="5">W106-1 / CGMCC3.15140</strain>
    </source>
</reference>
<dbReference type="Proteomes" id="UP000030651">
    <property type="component" value="Unassembled WGS sequence"/>
</dbReference>
<keyword evidence="5" id="KW-1185">Reference proteome</keyword>
<protein>
    <recommendedName>
        <fullName evidence="3">D-isomer specific 2-hydroxyacid dehydrogenase NAD-binding domain-containing protein</fullName>
    </recommendedName>
</protein>
<dbReference type="GeneID" id="19268731"/>
<feature type="domain" description="D-isomer specific 2-hydroxyacid dehydrogenase NAD-binding" evidence="3">
    <location>
        <begin position="238"/>
        <end position="333"/>
    </location>
</feature>
<dbReference type="KEGG" id="pfy:PFICI_03718"/>
<name>W3XHZ9_PESFW</name>
<keyword evidence="1" id="KW-0560">Oxidoreductase</keyword>
<dbReference type="InterPro" id="IPR006140">
    <property type="entry name" value="D-isomer_DH_NAD-bd"/>
</dbReference>
<evidence type="ECO:0000313" key="5">
    <source>
        <dbReference type="Proteomes" id="UP000030651"/>
    </source>
</evidence>
<dbReference type="PANTHER" id="PTHR43333:SF1">
    <property type="entry name" value="D-ISOMER SPECIFIC 2-HYDROXYACID DEHYDROGENASE NAD-BINDING DOMAIN-CONTAINING PROTEIN"/>
    <property type="match status" value="1"/>
</dbReference>
<dbReference type="OMA" id="WIITTYL"/>
<dbReference type="AlphaFoldDB" id="W3XHZ9"/>
<gene>
    <name evidence="4" type="ORF">PFICI_03718</name>
</gene>
<dbReference type="GO" id="GO:0016491">
    <property type="term" value="F:oxidoreductase activity"/>
    <property type="evidence" value="ECO:0007669"/>
    <property type="project" value="UniProtKB-KW"/>
</dbReference>
<dbReference type="eggNOG" id="KOG0069">
    <property type="taxonomic scope" value="Eukaryota"/>
</dbReference>